<proteinExistence type="predicted"/>
<dbReference type="EMBL" id="CAEZTG010000140">
    <property type="protein sequence ID" value="CAB4574042.1"/>
    <property type="molecule type" value="Genomic_DNA"/>
</dbReference>
<dbReference type="AlphaFoldDB" id="A0A6J6EC53"/>
<sequence>MQTKLTSDVEGIGQLIAVFEGDLEHCAEERFERGGPFRGEAGLTTERCEFAQFIDKRCKVANKVNGTSADVVVTNNACKRFSVLW</sequence>
<reference evidence="1" key="1">
    <citation type="submission" date="2020-05" db="EMBL/GenBank/DDBJ databases">
        <authorList>
            <person name="Chiriac C."/>
            <person name="Salcher M."/>
            <person name="Ghai R."/>
            <person name="Kavagutti S V."/>
        </authorList>
    </citation>
    <scope>NUCLEOTIDE SEQUENCE</scope>
</reference>
<protein>
    <submittedName>
        <fullName evidence="1">Unannotated protein</fullName>
    </submittedName>
</protein>
<evidence type="ECO:0000313" key="2">
    <source>
        <dbReference type="EMBL" id="CAB4648085.1"/>
    </source>
</evidence>
<accession>A0A6J6EC53</accession>
<gene>
    <name evidence="1" type="ORF">UFOPK1603_01345</name>
    <name evidence="2" type="ORF">UFOPK2143_01108</name>
</gene>
<evidence type="ECO:0000313" key="1">
    <source>
        <dbReference type="EMBL" id="CAB4574042.1"/>
    </source>
</evidence>
<dbReference type="EMBL" id="CAEZVV010000070">
    <property type="protein sequence ID" value="CAB4648085.1"/>
    <property type="molecule type" value="Genomic_DNA"/>
</dbReference>
<name>A0A6J6EC53_9ZZZZ</name>
<organism evidence="1">
    <name type="scientific">freshwater metagenome</name>
    <dbReference type="NCBI Taxonomy" id="449393"/>
    <lineage>
        <taxon>unclassified sequences</taxon>
        <taxon>metagenomes</taxon>
        <taxon>ecological metagenomes</taxon>
    </lineage>
</organism>